<evidence type="ECO:0000313" key="2">
    <source>
        <dbReference type="EMBL" id="OXM69346.1"/>
    </source>
</evidence>
<dbReference type="SUPFAM" id="SSF52402">
    <property type="entry name" value="Adenine nucleotide alpha hydrolases-like"/>
    <property type="match status" value="1"/>
</dbReference>
<keyword evidence="3" id="KW-1185">Reference proteome</keyword>
<dbReference type="Proteomes" id="UP000215199">
    <property type="component" value="Unassembled WGS sequence"/>
</dbReference>
<dbReference type="InterPro" id="IPR014729">
    <property type="entry name" value="Rossmann-like_a/b/a_fold"/>
</dbReference>
<dbReference type="PANTHER" id="PTHR43196">
    <property type="entry name" value="SULFATE ADENYLYLTRANSFERASE SUBUNIT 2"/>
    <property type="match status" value="1"/>
</dbReference>
<protein>
    <recommendedName>
        <fullName evidence="1">Phosphoadenosine phosphosulphate reductase domain-containing protein</fullName>
    </recommendedName>
</protein>
<accession>A0A229TDL9</accession>
<evidence type="ECO:0000259" key="1">
    <source>
        <dbReference type="Pfam" id="PF01507"/>
    </source>
</evidence>
<reference evidence="3" key="1">
    <citation type="submission" date="2017-07" db="EMBL/GenBank/DDBJ databases">
        <title>Comparative genome mining reveals phylogenetic distribution patterns of secondary metabolites in Amycolatopsis.</title>
        <authorList>
            <person name="Adamek M."/>
            <person name="Alanjary M."/>
            <person name="Sales-Ortells H."/>
            <person name="Goodfellow M."/>
            <person name="Bull A.T."/>
            <person name="Kalinowski J."/>
            <person name="Ziemert N."/>
        </authorList>
    </citation>
    <scope>NUCLEOTIDE SEQUENCE [LARGE SCALE GENOMIC DNA]</scope>
    <source>
        <strain evidence="3">H5</strain>
    </source>
</reference>
<comment type="caution">
    <text evidence="2">The sequence shown here is derived from an EMBL/GenBank/DDBJ whole genome shotgun (WGS) entry which is preliminary data.</text>
</comment>
<dbReference type="AlphaFoldDB" id="A0A229TDL9"/>
<organism evidence="2 3">
    <name type="scientific">Amycolatopsis vastitatis</name>
    <dbReference type="NCBI Taxonomy" id="1905142"/>
    <lineage>
        <taxon>Bacteria</taxon>
        <taxon>Bacillati</taxon>
        <taxon>Actinomycetota</taxon>
        <taxon>Actinomycetes</taxon>
        <taxon>Pseudonocardiales</taxon>
        <taxon>Pseudonocardiaceae</taxon>
        <taxon>Amycolatopsis</taxon>
    </lineage>
</organism>
<evidence type="ECO:0000313" key="3">
    <source>
        <dbReference type="Proteomes" id="UP000215199"/>
    </source>
</evidence>
<feature type="domain" description="Phosphoadenosine phosphosulphate reductase" evidence="1">
    <location>
        <begin position="70"/>
        <end position="217"/>
    </location>
</feature>
<gene>
    <name evidence="2" type="ORF">CF165_07385</name>
</gene>
<dbReference type="Gene3D" id="3.40.50.620">
    <property type="entry name" value="HUPs"/>
    <property type="match status" value="1"/>
</dbReference>
<dbReference type="Pfam" id="PF01507">
    <property type="entry name" value="PAPS_reduct"/>
    <property type="match status" value="1"/>
</dbReference>
<proteinExistence type="predicted"/>
<sequence>MSTPLFALDSWAGDPMHPGTDTPTPVELVAELTWNQRKQRVRVLIEQAHQILTDALATHTDRHTIVGTCLLWSGGNDSNVLAHLMRPLATHAVHANTGIGIEETRQFVRDTAAAWGLPLLERHPPAGSDYRSYVLEHGFPGPAQHLRMYQRLKERALRQVRRELVTRPHRQRVVFLAGRRRAESKRRVRVPLHERDRSVIWVSPLALWTTLDLNTYRHLHPDTPRNQVSDLLHMSGECLCGSFAEQDELEQIRQWFPDTAARIDTLAAEARANGVPEERCRWGWGAYRPTSRPRADRRRKTGPLCSSCTAPTLWQQAAS</sequence>
<dbReference type="OrthoDB" id="9794018at2"/>
<dbReference type="EMBL" id="NMUL01000007">
    <property type="protein sequence ID" value="OXM69346.1"/>
    <property type="molecule type" value="Genomic_DNA"/>
</dbReference>
<dbReference type="RefSeq" id="WP_093946677.1">
    <property type="nucleotide sequence ID" value="NZ_NMUL01000007.1"/>
</dbReference>
<dbReference type="GO" id="GO:0003824">
    <property type="term" value="F:catalytic activity"/>
    <property type="evidence" value="ECO:0007669"/>
    <property type="project" value="InterPro"/>
</dbReference>
<dbReference type="InterPro" id="IPR050128">
    <property type="entry name" value="Sulfate_adenylyltrnsfr_sub2"/>
</dbReference>
<dbReference type="InterPro" id="IPR002500">
    <property type="entry name" value="PAPS_reduct_dom"/>
</dbReference>
<dbReference type="PANTHER" id="PTHR43196:SF2">
    <property type="entry name" value="PHOSPHOADENOSINE PHOSPHOSULFATE REDUCTASE"/>
    <property type="match status" value="1"/>
</dbReference>
<name>A0A229TDL9_9PSEU</name>